<keyword evidence="8" id="KW-0496">Mitochondrion</keyword>
<dbReference type="GO" id="GO:0015677">
    <property type="term" value="P:copper ion import"/>
    <property type="evidence" value="ECO:0007669"/>
    <property type="project" value="TreeGrafter"/>
</dbReference>
<dbReference type="AlphaFoldDB" id="A0A397HJR3"/>
<dbReference type="InterPro" id="IPR013112">
    <property type="entry name" value="FAD-bd_8"/>
</dbReference>
<dbReference type="InterPro" id="IPR017938">
    <property type="entry name" value="Riboflavin_synthase-like_b-brl"/>
</dbReference>
<dbReference type="Pfam" id="PF08030">
    <property type="entry name" value="NAD_binding_6"/>
    <property type="match status" value="1"/>
</dbReference>
<dbReference type="InterPro" id="IPR017927">
    <property type="entry name" value="FAD-bd_FR_type"/>
</dbReference>
<organism evidence="13 14">
    <name type="scientific">Aspergillus thermomutatus</name>
    <name type="common">Neosartorya pseudofischeri</name>
    <dbReference type="NCBI Taxonomy" id="41047"/>
    <lineage>
        <taxon>Eukaryota</taxon>
        <taxon>Fungi</taxon>
        <taxon>Dikarya</taxon>
        <taxon>Ascomycota</taxon>
        <taxon>Pezizomycotina</taxon>
        <taxon>Eurotiomycetes</taxon>
        <taxon>Eurotiomycetidae</taxon>
        <taxon>Eurotiales</taxon>
        <taxon>Aspergillaceae</taxon>
        <taxon>Aspergillus</taxon>
        <taxon>Aspergillus subgen. Fumigati</taxon>
    </lineage>
</organism>
<dbReference type="STRING" id="41047.A0A397HJR3"/>
<dbReference type="EMBL" id="NKHU02000030">
    <property type="protein sequence ID" value="RHZ63249.1"/>
    <property type="molecule type" value="Genomic_DNA"/>
</dbReference>
<dbReference type="InterPro" id="IPR001810">
    <property type="entry name" value="F-box_dom"/>
</dbReference>
<dbReference type="VEuPathDB" id="FungiDB:CDV56_109081"/>
<evidence type="ECO:0000256" key="1">
    <source>
        <dbReference type="ARBA" id="ARBA00004651"/>
    </source>
</evidence>
<dbReference type="GO" id="GO:0006879">
    <property type="term" value="P:intracellular iron ion homeostasis"/>
    <property type="evidence" value="ECO:0007669"/>
    <property type="project" value="TreeGrafter"/>
</dbReference>
<feature type="transmembrane region" description="Helical" evidence="10">
    <location>
        <begin position="296"/>
        <end position="321"/>
    </location>
</feature>
<keyword evidence="10" id="KW-0472">Membrane</keyword>
<feature type="domain" description="FAD-binding FR-type" evidence="12">
    <location>
        <begin position="390"/>
        <end position="503"/>
    </location>
</feature>
<reference evidence="13" key="1">
    <citation type="submission" date="2018-08" db="EMBL/GenBank/DDBJ databases">
        <title>Draft genome sequence of azole-resistant Aspergillus thermomutatus (Neosartorya pseudofischeri) strain HMR AF 39, isolated from a human nasal aspirate.</title>
        <authorList>
            <person name="Parent-Michaud M."/>
            <person name="Dufresne P.J."/>
            <person name="Fournier E."/>
            <person name="Martineau C."/>
            <person name="Moreira S."/>
            <person name="Perkins V."/>
            <person name="De Repentigny L."/>
            <person name="Dufresne S.F."/>
        </authorList>
    </citation>
    <scope>NUCLEOTIDE SEQUENCE [LARGE SCALE GENOMIC DNA]</scope>
    <source>
        <strain evidence="13">HMR AF 39</strain>
    </source>
</reference>
<dbReference type="InterPro" id="IPR039261">
    <property type="entry name" value="FNR_nucleotide-bd"/>
</dbReference>
<dbReference type="OrthoDB" id="4494341at2759"/>
<comment type="caution">
    <text evidence="13">The sequence shown here is derived from an EMBL/GenBank/DDBJ whole genome shotgun (WGS) entry which is preliminary data.</text>
</comment>
<keyword evidence="14" id="KW-1185">Reference proteome</keyword>
<protein>
    <recommendedName>
        <fullName evidence="3">ferric-chelate reductase (NADPH)</fullName>
        <ecNumber evidence="3">1.16.1.9</ecNumber>
    </recommendedName>
</protein>
<keyword evidence="10" id="KW-1133">Transmembrane helix</keyword>
<evidence type="ECO:0000313" key="14">
    <source>
        <dbReference type="Proteomes" id="UP000215305"/>
    </source>
</evidence>
<keyword evidence="10" id="KW-0812">Transmembrane</keyword>
<dbReference type="PROSITE" id="PS50181">
    <property type="entry name" value="FBOX"/>
    <property type="match status" value="1"/>
</dbReference>
<dbReference type="PROSITE" id="PS51384">
    <property type="entry name" value="FAD_FR"/>
    <property type="match status" value="1"/>
</dbReference>
<name>A0A397HJR3_ASPTH</name>
<dbReference type="SUPFAM" id="SSF52343">
    <property type="entry name" value="Ferredoxin reductase-like, C-terminal NADP-linked domain"/>
    <property type="match status" value="1"/>
</dbReference>
<evidence type="ECO:0000256" key="4">
    <source>
        <dbReference type="ARBA" id="ARBA00022448"/>
    </source>
</evidence>
<evidence type="ECO:0000313" key="13">
    <source>
        <dbReference type="EMBL" id="RHZ63249.1"/>
    </source>
</evidence>
<dbReference type="GO" id="GO:0006826">
    <property type="term" value="P:iron ion transport"/>
    <property type="evidence" value="ECO:0007669"/>
    <property type="project" value="TreeGrafter"/>
</dbReference>
<dbReference type="Gene3D" id="3.40.50.80">
    <property type="entry name" value="Nucleotide-binding domain of ferredoxin-NADP reductase (FNR) module"/>
    <property type="match status" value="1"/>
</dbReference>
<keyword evidence="6" id="KW-0249">Electron transport</keyword>
<dbReference type="PANTHER" id="PTHR32361:SF26">
    <property type="entry name" value="FAD-BINDING 8 DOMAIN-CONTAINING PROTEIN-RELATED"/>
    <property type="match status" value="1"/>
</dbReference>
<dbReference type="PANTHER" id="PTHR32361">
    <property type="entry name" value="FERRIC/CUPRIC REDUCTASE TRANSMEMBRANE COMPONENT"/>
    <property type="match status" value="1"/>
</dbReference>
<evidence type="ECO:0000256" key="2">
    <source>
        <dbReference type="ARBA" id="ARBA00006278"/>
    </source>
</evidence>
<keyword evidence="5" id="KW-1003">Cell membrane</keyword>
<evidence type="ECO:0000256" key="5">
    <source>
        <dbReference type="ARBA" id="ARBA00022475"/>
    </source>
</evidence>
<evidence type="ECO:0000256" key="6">
    <source>
        <dbReference type="ARBA" id="ARBA00022982"/>
    </source>
</evidence>
<accession>A0A397HJR3</accession>
<dbReference type="GO" id="GO:0052851">
    <property type="term" value="F:ferric-chelate reductase (NADPH) activity"/>
    <property type="evidence" value="ECO:0007669"/>
    <property type="project" value="UniProtKB-EC"/>
</dbReference>
<dbReference type="Pfam" id="PF08022">
    <property type="entry name" value="FAD_binding_8"/>
    <property type="match status" value="1"/>
</dbReference>
<feature type="transmembrane region" description="Helical" evidence="10">
    <location>
        <begin position="333"/>
        <end position="351"/>
    </location>
</feature>
<proteinExistence type="inferred from homology"/>
<feature type="transmembrane region" description="Helical" evidence="10">
    <location>
        <begin position="371"/>
        <end position="392"/>
    </location>
</feature>
<feature type="domain" description="F-box" evidence="11">
    <location>
        <begin position="7"/>
        <end position="53"/>
    </location>
</feature>
<dbReference type="GeneID" id="38131055"/>
<comment type="subcellular location">
    <subcellularLocation>
        <location evidence="1">Cell membrane</location>
        <topology evidence="1">Multi-pass membrane protein</topology>
    </subcellularLocation>
</comment>
<dbReference type="RefSeq" id="XP_026617111.1">
    <property type="nucleotide sequence ID" value="XM_026762700.1"/>
</dbReference>
<dbReference type="InterPro" id="IPR013121">
    <property type="entry name" value="Fe_red_NAD-bd_6"/>
</dbReference>
<sequence>MILSQDPSCIHRLPTEILIIIVRELSLLDSVESLSLVNQRLRMICSPYLFQKLKIPFSLAGLERLRHISSSHLAAHVRTLRYEPTELIEPLVQHHDYFRNCVYTPSEYARDRRDAYWNSYGTRISYTTIQNYFSRLADEQQRILERGRDLVTFQTCLPRLVNLKSIQLHFVEGIKEPFRWFAGRVFVDWKDSFPDRFKSILHAMIRAKDNGVAIRTFQISGFYSRLLVSNSELPSLASDALSSVEDLQLIDSPSMLEFMSYLVLRYQLVFPFAYFAGTAVCNTVGVHSISEAGVRAAQISMITLLLLCWTGDHEIGAFILGIELATYHFIHRIAAFVAVIEAAIHVVIAAQQTHFSASDSSQFYGLLSKRWVLLLAILSAVTGALQFIRIMYRNIPHRRSVKFLTENCGADALRLNLSLPRPWRIRAGQRVYVSIPRVGLLYMFQPHPFTIAWWEDDGNGSMFSITLIVRARSGFTKKLLDHIESGCEGWAWIDGPYGPSSASTFGYSPEVGDYGHIIMVATGMGIVAQLPYIKELLDGQRQGQVRTRRISLVWRLEQEGDYELARDLLQALVKHDDSYMLKVTVYNKMGSPSEAPGAVGHHDLIAVYGGDVNWEDELSVELEKQIGTLLVTGIAAHGI</sequence>
<comment type="catalytic activity">
    <reaction evidence="9">
        <text>2 a Fe(II)-siderophore + NADP(+) + H(+) = 2 a Fe(III)-siderophore + NADPH</text>
        <dbReference type="Rhea" id="RHEA:28795"/>
        <dbReference type="Rhea" id="RHEA-COMP:11342"/>
        <dbReference type="Rhea" id="RHEA-COMP:11344"/>
        <dbReference type="ChEBI" id="CHEBI:15378"/>
        <dbReference type="ChEBI" id="CHEBI:29033"/>
        <dbReference type="ChEBI" id="CHEBI:29034"/>
        <dbReference type="ChEBI" id="CHEBI:57783"/>
        <dbReference type="ChEBI" id="CHEBI:58349"/>
        <dbReference type="EC" id="1.16.1.9"/>
    </reaction>
</comment>
<comment type="similarity">
    <text evidence="2">Belongs to the ferric reductase (FRE) family.</text>
</comment>
<dbReference type="InterPro" id="IPR051410">
    <property type="entry name" value="Ferric/Cupric_Reductase"/>
</dbReference>
<dbReference type="CDD" id="cd06186">
    <property type="entry name" value="NOX_Duox_like_FAD_NADP"/>
    <property type="match status" value="1"/>
</dbReference>
<evidence type="ECO:0000259" key="12">
    <source>
        <dbReference type="PROSITE" id="PS51384"/>
    </source>
</evidence>
<evidence type="ECO:0000256" key="10">
    <source>
        <dbReference type="SAM" id="Phobius"/>
    </source>
</evidence>
<evidence type="ECO:0000259" key="11">
    <source>
        <dbReference type="PROSITE" id="PS50181"/>
    </source>
</evidence>
<evidence type="ECO:0000256" key="9">
    <source>
        <dbReference type="ARBA" id="ARBA00048483"/>
    </source>
</evidence>
<evidence type="ECO:0000256" key="3">
    <source>
        <dbReference type="ARBA" id="ARBA00012668"/>
    </source>
</evidence>
<dbReference type="Proteomes" id="UP000215305">
    <property type="component" value="Unassembled WGS sequence"/>
</dbReference>
<dbReference type="EC" id="1.16.1.9" evidence="3"/>
<feature type="transmembrane region" description="Helical" evidence="10">
    <location>
        <begin position="268"/>
        <end position="290"/>
    </location>
</feature>
<evidence type="ECO:0000256" key="8">
    <source>
        <dbReference type="ARBA" id="ARBA00023128"/>
    </source>
</evidence>
<keyword evidence="4" id="KW-0813">Transport</keyword>
<keyword evidence="7" id="KW-0560">Oxidoreductase</keyword>
<evidence type="ECO:0000256" key="7">
    <source>
        <dbReference type="ARBA" id="ARBA00023002"/>
    </source>
</evidence>
<dbReference type="GO" id="GO:0005886">
    <property type="term" value="C:plasma membrane"/>
    <property type="evidence" value="ECO:0007669"/>
    <property type="project" value="UniProtKB-SubCell"/>
</dbReference>
<gene>
    <name evidence="13" type="ORF">CDV56_109081</name>
</gene>
<dbReference type="SUPFAM" id="SSF63380">
    <property type="entry name" value="Riboflavin synthase domain-like"/>
    <property type="match status" value="1"/>
</dbReference>